<evidence type="ECO:0000313" key="5">
    <source>
        <dbReference type="Proteomes" id="UP000424752"/>
    </source>
</evidence>
<dbReference type="InterPro" id="IPR026256">
    <property type="entry name" value="TfoX-like_gammaprotbact"/>
</dbReference>
<name>A0A6I6EE61_9GAMM</name>
<evidence type="ECO:0000313" key="6">
    <source>
        <dbReference type="Proteomes" id="UP000480164"/>
    </source>
</evidence>
<evidence type="ECO:0000313" key="4">
    <source>
        <dbReference type="EMBL" id="QGU88154.1"/>
    </source>
</evidence>
<dbReference type="Gene3D" id="3.30.1460.30">
    <property type="entry name" value="YgaC/TfoX-N like chaperone"/>
    <property type="match status" value="1"/>
</dbReference>
<dbReference type="Proteomes" id="UP000424752">
    <property type="component" value="Chromosome"/>
</dbReference>
<reference evidence="4 5" key="2">
    <citation type="submission" date="2019-12" db="EMBL/GenBank/DDBJ databases">
        <title>Erwinia sp. nov., isolated from droppings of birds in the Qinghai-Tiebt plateau of China.</title>
        <authorList>
            <person name="Ge Y."/>
        </authorList>
    </citation>
    <scope>NUCLEOTIDE SEQUENCE [LARGE SCALE GENOMIC DNA]</scope>
    <source>
        <strain evidence="4 5">J780</strain>
    </source>
</reference>
<accession>A0A6I6EE61</accession>
<dbReference type="EMBL" id="CP046509">
    <property type="protein sequence ID" value="QGU88154.1"/>
    <property type="molecule type" value="Genomic_DNA"/>
</dbReference>
<dbReference type="Pfam" id="PF04993">
    <property type="entry name" value="TfoX_N"/>
    <property type="match status" value="1"/>
</dbReference>
<dbReference type="PANTHER" id="PTHR36121">
    <property type="entry name" value="PROTEIN SXY"/>
    <property type="match status" value="1"/>
</dbReference>
<dbReference type="InterPro" id="IPR047525">
    <property type="entry name" value="TfoX-like"/>
</dbReference>
<dbReference type="AlphaFoldDB" id="A0A6I6EE61"/>
<proteinExistence type="predicted"/>
<protein>
    <submittedName>
        <fullName evidence="4">Competence protein TfoX</fullName>
    </submittedName>
</protein>
<accession>A0A6L6GPT2</accession>
<dbReference type="KEGG" id="erwi:GN242_13385"/>
<dbReference type="InterPro" id="IPR007076">
    <property type="entry name" value="TfoX_N"/>
</dbReference>
<feature type="domain" description="TfoX C-terminal" evidence="2">
    <location>
        <begin position="115"/>
        <end position="193"/>
    </location>
</feature>
<evidence type="ECO:0000259" key="1">
    <source>
        <dbReference type="Pfam" id="PF04993"/>
    </source>
</evidence>
<dbReference type="Gene3D" id="1.10.150.20">
    <property type="entry name" value="5' to 3' exonuclease, C-terminal subdomain"/>
    <property type="match status" value="1"/>
</dbReference>
<dbReference type="InterPro" id="IPR007077">
    <property type="entry name" value="TfoX_C"/>
</dbReference>
<gene>
    <name evidence="3" type="ORF">GK011_06390</name>
    <name evidence="4" type="ORF">GN242_13385</name>
</gene>
<feature type="domain" description="TfoX N-terminal" evidence="1">
    <location>
        <begin position="14"/>
        <end position="104"/>
    </location>
</feature>
<dbReference type="EMBL" id="WLZX01000002">
    <property type="protein sequence ID" value="MTD26572.1"/>
    <property type="molecule type" value="Genomic_DNA"/>
</dbReference>
<organism evidence="4 5">
    <name type="scientific">Erwinia sorbitola</name>
    <dbReference type="NCBI Taxonomy" id="2681984"/>
    <lineage>
        <taxon>Bacteria</taxon>
        <taxon>Pseudomonadati</taxon>
        <taxon>Pseudomonadota</taxon>
        <taxon>Gammaproteobacteria</taxon>
        <taxon>Enterobacterales</taxon>
        <taxon>Erwiniaceae</taxon>
        <taxon>Erwinia</taxon>
    </lineage>
</organism>
<sequence length="209" mass="24179">MDNSKRKIAEAKQRLAELGDVQSRTQFGGYCLAVEKTVFAVVAEGELYLRACEQAQPYIVERKMEPLSLTKRGVPVELNYYRVDGALWSDNEQLLALSQLCLQGAKKQQEERQNNRRLKDLPNMGIRMEMLLRQVGIQTIEMLIQKGAKRSWLLLRSCNKNLGLNVLYALQGAIIGRHQAALPQAMKEELRVWFEYNEQQERKKKREQN</sequence>
<reference evidence="3 6" key="1">
    <citation type="submission" date="2019-11" db="EMBL/GenBank/DDBJ databases">
        <title>Erwinia sp. nov., isolated from feces of birds in Tibet plateau of China.</title>
        <authorList>
            <person name="Ge Y."/>
        </authorList>
    </citation>
    <scope>NUCLEOTIDE SEQUENCE [LARGE SCALE GENOMIC DNA]</scope>
    <source>
        <strain evidence="3 6">J316</strain>
    </source>
</reference>
<dbReference type="Pfam" id="PF04994">
    <property type="entry name" value="TfoX_C"/>
    <property type="match status" value="1"/>
</dbReference>
<dbReference type="RefSeq" id="WP_154751902.1">
    <property type="nucleotide sequence ID" value="NZ_CP046509.1"/>
</dbReference>
<keyword evidence="6" id="KW-1185">Reference proteome</keyword>
<evidence type="ECO:0000313" key="3">
    <source>
        <dbReference type="EMBL" id="MTD26572.1"/>
    </source>
</evidence>
<dbReference type="SUPFAM" id="SSF159894">
    <property type="entry name" value="YgaC/TfoX-N like"/>
    <property type="match status" value="1"/>
</dbReference>
<dbReference type="Proteomes" id="UP000480164">
    <property type="component" value="Unassembled WGS sequence"/>
</dbReference>
<dbReference type="PANTHER" id="PTHR36121:SF1">
    <property type="entry name" value="PROTEIN SXY"/>
    <property type="match status" value="1"/>
</dbReference>
<dbReference type="PIRSF" id="PIRSF028788">
    <property type="entry name" value="TfoX_Sxy"/>
    <property type="match status" value="1"/>
</dbReference>
<dbReference type="GO" id="GO:0030420">
    <property type="term" value="P:establishment of competence for transformation"/>
    <property type="evidence" value="ECO:0007669"/>
    <property type="project" value="InterPro"/>
</dbReference>
<evidence type="ECO:0000259" key="2">
    <source>
        <dbReference type="Pfam" id="PF04994"/>
    </source>
</evidence>